<dbReference type="EMBL" id="KV744868">
    <property type="protein sequence ID" value="OCK83161.1"/>
    <property type="molecule type" value="Genomic_DNA"/>
</dbReference>
<evidence type="ECO:0000313" key="2">
    <source>
        <dbReference type="Proteomes" id="UP000250266"/>
    </source>
</evidence>
<evidence type="ECO:0000313" key="1">
    <source>
        <dbReference type="EMBL" id="OCK83161.1"/>
    </source>
</evidence>
<protein>
    <submittedName>
        <fullName evidence="1">Uncharacterized protein</fullName>
    </submittedName>
</protein>
<accession>A0A8E2EFN1</accession>
<sequence>MKTTALTSISLIPTSILPFYGFAYHCGGHKIVEIDRILQDIRRKSDCVIHSLFQANILIWQRNQCVRHAHANANASSFAKPEIQLRYVSERPSGPLVDLLTLYVLLLSTPTPAQIKSRRCHCLWYMACHCRAGLQRLRMLHIWVPIGATNTELPGQSSTLGLSLSATRARAWRPLKLLALMPNDGVGLEQSTLIKSFGDDPKLRRYAD</sequence>
<organism evidence="1 2">
    <name type="scientific">Lepidopterella palustris CBS 459.81</name>
    <dbReference type="NCBI Taxonomy" id="1314670"/>
    <lineage>
        <taxon>Eukaryota</taxon>
        <taxon>Fungi</taxon>
        <taxon>Dikarya</taxon>
        <taxon>Ascomycota</taxon>
        <taxon>Pezizomycotina</taxon>
        <taxon>Dothideomycetes</taxon>
        <taxon>Pleosporomycetidae</taxon>
        <taxon>Mytilinidiales</taxon>
        <taxon>Argynnaceae</taxon>
        <taxon>Lepidopterella</taxon>
    </lineage>
</organism>
<reference evidence="1 2" key="1">
    <citation type="journal article" date="2016" name="Nat. Commun.">
        <title>Ectomycorrhizal ecology is imprinted in the genome of the dominant symbiotic fungus Cenococcum geophilum.</title>
        <authorList>
            <consortium name="DOE Joint Genome Institute"/>
            <person name="Peter M."/>
            <person name="Kohler A."/>
            <person name="Ohm R.A."/>
            <person name="Kuo A."/>
            <person name="Krutzmann J."/>
            <person name="Morin E."/>
            <person name="Arend M."/>
            <person name="Barry K.W."/>
            <person name="Binder M."/>
            <person name="Choi C."/>
            <person name="Clum A."/>
            <person name="Copeland A."/>
            <person name="Grisel N."/>
            <person name="Haridas S."/>
            <person name="Kipfer T."/>
            <person name="LaButti K."/>
            <person name="Lindquist E."/>
            <person name="Lipzen A."/>
            <person name="Maire R."/>
            <person name="Meier B."/>
            <person name="Mihaltcheva S."/>
            <person name="Molinier V."/>
            <person name="Murat C."/>
            <person name="Poggeler S."/>
            <person name="Quandt C.A."/>
            <person name="Sperisen C."/>
            <person name="Tritt A."/>
            <person name="Tisserant E."/>
            <person name="Crous P.W."/>
            <person name="Henrissat B."/>
            <person name="Nehls U."/>
            <person name="Egli S."/>
            <person name="Spatafora J.W."/>
            <person name="Grigoriev I.V."/>
            <person name="Martin F.M."/>
        </authorList>
    </citation>
    <scope>NUCLEOTIDE SEQUENCE [LARGE SCALE GENOMIC DNA]</scope>
    <source>
        <strain evidence="1 2">CBS 459.81</strain>
    </source>
</reference>
<proteinExistence type="predicted"/>
<dbReference type="AlphaFoldDB" id="A0A8E2EFN1"/>
<name>A0A8E2EFN1_9PEZI</name>
<gene>
    <name evidence="1" type="ORF">K432DRAFT_390669</name>
</gene>
<keyword evidence="2" id="KW-1185">Reference proteome</keyword>
<dbReference type="Proteomes" id="UP000250266">
    <property type="component" value="Unassembled WGS sequence"/>
</dbReference>